<feature type="repeat" description="TPR" evidence="1">
    <location>
        <begin position="14"/>
        <end position="47"/>
    </location>
</feature>
<accession>A0AAC9RP49</accession>
<evidence type="ECO:0000313" key="3">
    <source>
        <dbReference type="Proteomes" id="UP000242864"/>
    </source>
</evidence>
<feature type="repeat" description="TPR" evidence="1">
    <location>
        <begin position="175"/>
        <end position="208"/>
    </location>
</feature>
<dbReference type="EMBL" id="CP020773">
    <property type="protein sequence ID" value="ARJ51293.1"/>
    <property type="molecule type" value="Genomic_DNA"/>
</dbReference>
<reference evidence="2 3" key="1">
    <citation type="submission" date="2017-04" db="EMBL/GenBank/DDBJ databases">
        <authorList>
            <person name="Veseli I.A."/>
            <person name="Tang C."/>
            <person name="Pombert J.-F."/>
        </authorList>
    </citation>
    <scope>NUCLEOTIDE SEQUENCE [LARGE SCALE GENOMIC DNA]</scope>
    <source>
        <strain evidence="2 3">ATCC 700373</strain>
    </source>
</reference>
<dbReference type="AlphaFoldDB" id="A0AAC9RP49"/>
<protein>
    <recommendedName>
        <fullName evidence="4">Tetratricopeptide repeat protein</fullName>
    </recommendedName>
</protein>
<keyword evidence="1" id="KW-0802">TPR repeat</keyword>
<keyword evidence="3" id="KW-1185">Reference proteome</keyword>
<dbReference type="RefSeq" id="WP_085237765.1">
    <property type="nucleotide sequence ID" value="NZ_CP020773.1"/>
</dbReference>
<gene>
    <name evidence="2" type="ORF">B5P37_08205</name>
</gene>
<dbReference type="Pfam" id="PF13432">
    <property type="entry name" value="TPR_16"/>
    <property type="match status" value="1"/>
</dbReference>
<evidence type="ECO:0000313" key="2">
    <source>
        <dbReference type="EMBL" id="ARJ51293.1"/>
    </source>
</evidence>
<dbReference type="Gene3D" id="1.25.40.10">
    <property type="entry name" value="Tetratricopeptide repeat domain"/>
    <property type="match status" value="2"/>
</dbReference>
<dbReference type="SMART" id="SM00028">
    <property type="entry name" value="TPR"/>
    <property type="match status" value="2"/>
</dbReference>
<dbReference type="InterPro" id="IPR011990">
    <property type="entry name" value="TPR-like_helical_dom_sf"/>
</dbReference>
<organism evidence="2 3">
    <name type="scientific">Staphylococcus lutrae</name>
    <dbReference type="NCBI Taxonomy" id="155085"/>
    <lineage>
        <taxon>Bacteria</taxon>
        <taxon>Bacillati</taxon>
        <taxon>Bacillota</taxon>
        <taxon>Bacilli</taxon>
        <taxon>Bacillales</taxon>
        <taxon>Staphylococcaceae</taxon>
        <taxon>Staphylococcus</taxon>
    </lineage>
</organism>
<evidence type="ECO:0008006" key="4">
    <source>
        <dbReference type="Google" id="ProtNLM"/>
    </source>
</evidence>
<sequence length="479" mass="56768">MTQQSKIIQLGQDIALYERLAQQHMQHQNYVKAQRYLEKVLTLSPDCFEAKQQLATCFLKLKSPGRAEALYYEEICNGTEIEAAYYELSQLNIDLNEPNKAYLFGLCYAFLADDEDYRIELEDMFEVAFTGEHPLEMESQLFVTQVVFQYLFGEGRLIEAREYLLRQDDVIKDHHIIRNLLAMCYLYLNDNHEAQEMFERLLREDPSDVHALCHYTLLLYNMNQHARFERYVKRLNKIRPINDEETFKLGIVLSYLKQYAASQQLLIPLHRKGKFQTFQLFHALSFNYYYLGNVEQSQHFWQGLTQFSKASHGYPPWIIEERTAYFKQHIEPLLISDDQHERLFGLFLLHQLNGKEVLMTKEVWNILEEMGDYEKLYLTYLIQNIQLTKLHFIHQGMVMLYDIPQIQTHTALFLSWMNYAENLLINHVDFECVTVYVAAVAHLYFNQIGDEVMTRAQLIDLFNVTDDDFENALEHLLSF</sequence>
<name>A0AAC9RP49_9STAP</name>
<dbReference type="SUPFAM" id="SSF48452">
    <property type="entry name" value="TPR-like"/>
    <property type="match status" value="2"/>
</dbReference>
<dbReference type="PROSITE" id="PS50005">
    <property type="entry name" value="TPR"/>
    <property type="match status" value="2"/>
</dbReference>
<dbReference type="KEGG" id="slz:B5P37_08205"/>
<dbReference type="Proteomes" id="UP000242864">
    <property type="component" value="Chromosome"/>
</dbReference>
<evidence type="ECO:0000256" key="1">
    <source>
        <dbReference type="PROSITE-ProRule" id="PRU00339"/>
    </source>
</evidence>
<dbReference type="InterPro" id="IPR019734">
    <property type="entry name" value="TPR_rpt"/>
</dbReference>
<proteinExistence type="predicted"/>